<keyword evidence="5 7" id="KW-0238">DNA-binding</keyword>
<evidence type="ECO:0000256" key="4">
    <source>
        <dbReference type="ARBA" id="ARBA00023015"/>
    </source>
</evidence>
<accession>A0A450S6B1</accession>
<sequence>MPIIALKWVEVGGNGFKWLICSSIMFRGEYSLTLDPKGRLAVPSRYRERIFECCNGRLVITISLTEHCLVVYPFPDWQKIEDELGALPALDRKAQAISHLLIGHATECDLDGHGRVLVPQSLRGFAELDKQVKVVGQVMKFELWNDGAWTRRRQELLSQVEDFLAEPSDALRSLVL</sequence>
<dbReference type="InterPro" id="IPR020603">
    <property type="entry name" value="MraZ_dom"/>
</dbReference>
<dbReference type="GO" id="GO:2000143">
    <property type="term" value="P:negative regulation of DNA-templated transcription initiation"/>
    <property type="evidence" value="ECO:0007669"/>
    <property type="project" value="TreeGrafter"/>
</dbReference>
<dbReference type="GO" id="GO:0005737">
    <property type="term" value="C:cytoplasm"/>
    <property type="evidence" value="ECO:0007669"/>
    <property type="project" value="UniProtKB-UniRule"/>
</dbReference>
<gene>
    <name evidence="7" type="primary">mraZ</name>
    <name evidence="9" type="ORF">BECKFW1821A_GA0114235_101532</name>
    <name evidence="10" type="ORF">BECKFW1821B_GA0114236_100258</name>
</gene>
<feature type="domain" description="SpoVT-AbrB" evidence="8">
    <location>
        <begin position="105"/>
        <end position="148"/>
    </location>
</feature>
<reference evidence="10" key="1">
    <citation type="submission" date="2019-02" db="EMBL/GenBank/DDBJ databases">
        <authorList>
            <person name="Gruber-Vodicka R. H."/>
            <person name="Seah K. B. B."/>
        </authorList>
    </citation>
    <scope>NUCLEOTIDE SEQUENCE</scope>
    <source>
        <strain evidence="10">BECK_BZ106</strain>
        <strain evidence="9">BECK_BZ15</strain>
    </source>
</reference>
<dbReference type="GO" id="GO:0003700">
    <property type="term" value="F:DNA-binding transcription factor activity"/>
    <property type="evidence" value="ECO:0007669"/>
    <property type="project" value="UniProtKB-UniRule"/>
</dbReference>
<dbReference type="InterPro" id="IPR003444">
    <property type="entry name" value="MraZ"/>
</dbReference>
<evidence type="ECO:0000256" key="2">
    <source>
        <dbReference type="ARBA" id="ARBA00022490"/>
    </source>
</evidence>
<keyword evidence="6 7" id="KW-0804">Transcription</keyword>
<name>A0A450S6B1_9GAMM</name>
<dbReference type="PANTHER" id="PTHR34701">
    <property type="entry name" value="TRANSCRIPTIONAL REGULATOR MRAZ"/>
    <property type="match status" value="1"/>
</dbReference>
<keyword evidence="4 7" id="KW-0805">Transcription regulation</keyword>
<dbReference type="NCBIfam" id="TIGR00242">
    <property type="entry name" value="division/cell wall cluster transcriptional repressor MraZ"/>
    <property type="match status" value="1"/>
</dbReference>
<dbReference type="Pfam" id="PF02381">
    <property type="entry name" value="MraZ"/>
    <property type="match status" value="2"/>
</dbReference>
<evidence type="ECO:0000259" key="8">
    <source>
        <dbReference type="PROSITE" id="PS51740"/>
    </source>
</evidence>
<proteinExistence type="inferred from homology"/>
<dbReference type="InterPro" id="IPR035644">
    <property type="entry name" value="MraZ_C"/>
</dbReference>
<comment type="subcellular location">
    <subcellularLocation>
        <location evidence="7">Cytoplasm</location>
        <location evidence="7">Nucleoid</location>
    </subcellularLocation>
</comment>
<dbReference type="EMBL" id="CAADEW010000015">
    <property type="protein sequence ID" value="VFJ47175.1"/>
    <property type="molecule type" value="Genomic_DNA"/>
</dbReference>
<dbReference type="AlphaFoldDB" id="A0A450S6B1"/>
<dbReference type="SUPFAM" id="SSF89447">
    <property type="entry name" value="AbrB/MazE/MraZ-like"/>
    <property type="match status" value="1"/>
</dbReference>
<comment type="subunit">
    <text evidence="7">Forms oligomers.</text>
</comment>
<dbReference type="HAMAP" id="MF_01008">
    <property type="entry name" value="MraZ"/>
    <property type="match status" value="1"/>
</dbReference>
<evidence type="ECO:0000256" key="1">
    <source>
        <dbReference type="ARBA" id="ARBA00013860"/>
    </source>
</evidence>
<dbReference type="PROSITE" id="PS51740">
    <property type="entry name" value="SPOVT_ABRB"/>
    <property type="match status" value="2"/>
</dbReference>
<evidence type="ECO:0000256" key="6">
    <source>
        <dbReference type="ARBA" id="ARBA00023163"/>
    </source>
</evidence>
<dbReference type="InterPro" id="IPR038619">
    <property type="entry name" value="MraZ_sf"/>
</dbReference>
<protein>
    <recommendedName>
        <fullName evidence="1 7">Transcriptional regulator MraZ</fullName>
    </recommendedName>
</protein>
<feature type="domain" description="SpoVT-AbrB" evidence="8">
    <location>
        <begin position="29"/>
        <end position="76"/>
    </location>
</feature>
<dbReference type="InterPro" id="IPR007159">
    <property type="entry name" value="SpoVT-AbrB_dom"/>
</dbReference>
<dbReference type="EMBL" id="CAADFD010000002">
    <property type="protein sequence ID" value="VFJ47422.1"/>
    <property type="molecule type" value="Genomic_DNA"/>
</dbReference>
<dbReference type="Gene3D" id="3.40.1550.20">
    <property type="entry name" value="Transcriptional regulator MraZ domain"/>
    <property type="match status" value="1"/>
</dbReference>
<dbReference type="InterPro" id="IPR035642">
    <property type="entry name" value="MraZ_N"/>
</dbReference>
<evidence type="ECO:0000313" key="9">
    <source>
        <dbReference type="EMBL" id="VFJ47175.1"/>
    </source>
</evidence>
<dbReference type="InterPro" id="IPR037914">
    <property type="entry name" value="SpoVT-AbrB_sf"/>
</dbReference>
<evidence type="ECO:0000256" key="3">
    <source>
        <dbReference type="ARBA" id="ARBA00022737"/>
    </source>
</evidence>
<comment type="similarity">
    <text evidence="7">Belongs to the MraZ family.</text>
</comment>
<dbReference type="CDD" id="cd16320">
    <property type="entry name" value="MraZ_N"/>
    <property type="match status" value="1"/>
</dbReference>
<dbReference type="GO" id="GO:0000976">
    <property type="term" value="F:transcription cis-regulatory region binding"/>
    <property type="evidence" value="ECO:0007669"/>
    <property type="project" value="TreeGrafter"/>
</dbReference>
<evidence type="ECO:0000256" key="7">
    <source>
        <dbReference type="HAMAP-Rule" id="MF_01008"/>
    </source>
</evidence>
<evidence type="ECO:0000256" key="5">
    <source>
        <dbReference type="ARBA" id="ARBA00023125"/>
    </source>
</evidence>
<keyword evidence="3" id="KW-0677">Repeat</keyword>
<organism evidence="10">
    <name type="scientific">Candidatus Kentrum sp. FW</name>
    <dbReference type="NCBI Taxonomy" id="2126338"/>
    <lineage>
        <taxon>Bacteria</taxon>
        <taxon>Pseudomonadati</taxon>
        <taxon>Pseudomonadota</taxon>
        <taxon>Gammaproteobacteria</taxon>
        <taxon>Candidatus Kentrum</taxon>
    </lineage>
</organism>
<dbReference type="CDD" id="cd16321">
    <property type="entry name" value="MraZ_C"/>
    <property type="match status" value="1"/>
</dbReference>
<keyword evidence="2 7" id="KW-0963">Cytoplasm</keyword>
<dbReference type="GO" id="GO:0009295">
    <property type="term" value="C:nucleoid"/>
    <property type="evidence" value="ECO:0007669"/>
    <property type="project" value="UniProtKB-SubCell"/>
</dbReference>
<dbReference type="PANTHER" id="PTHR34701:SF1">
    <property type="entry name" value="TRANSCRIPTIONAL REGULATOR MRAZ"/>
    <property type="match status" value="1"/>
</dbReference>
<evidence type="ECO:0000313" key="10">
    <source>
        <dbReference type="EMBL" id="VFJ47422.1"/>
    </source>
</evidence>